<evidence type="ECO:0000256" key="1">
    <source>
        <dbReference type="SAM" id="Coils"/>
    </source>
</evidence>
<dbReference type="EMBL" id="BKCJ010463225">
    <property type="protein sequence ID" value="GFA65686.1"/>
    <property type="molecule type" value="Genomic_DNA"/>
</dbReference>
<organism evidence="3">
    <name type="scientific">Tanacetum cinerariifolium</name>
    <name type="common">Dalmatian daisy</name>
    <name type="synonym">Chrysanthemum cinerariifolium</name>
    <dbReference type="NCBI Taxonomy" id="118510"/>
    <lineage>
        <taxon>Eukaryota</taxon>
        <taxon>Viridiplantae</taxon>
        <taxon>Streptophyta</taxon>
        <taxon>Embryophyta</taxon>
        <taxon>Tracheophyta</taxon>
        <taxon>Spermatophyta</taxon>
        <taxon>Magnoliopsida</taxon>
        <taxon>eudicotyledons</taxon>
        <taxon>Gunneridae</taxon>
        <taxon>Pentapetalae</taxon>
        <taxon>asterids</taxon>
        <taxon>campanulids</taxon>
        <taxon>Asterales</taxon>
        <taxon>Asteraceae</taxon>
        <taxon>Asteroideae</taxon>
        <taxon>Anthemideae</taxon>
        <taxon>Anthemidinae</taxon>
        <taxon>Tanacetum</taxon>
    </lineage>
</organism>
<sequence>QFPRHVDVSDPDPLSFTDPQSRPSADVTHVVFLLTYPTRLCDSDLPRERPRSEIQNKRIPLLPPWSGHPKAYIDQNGQYNVNLARQVAMGSQLWLRLEQEAKLLKKSVAQVTRRDKRIQARENEIKNLETLLEAETDMKKAAKNRSAELSKELENMRALFSDIQRSRKNTKCVNAADEELTAAKHKLMLLVYCC</sequence>
<feature type="region of interest" description="Disordered" evidence="2">
    <location>
        <begin position="1"/>
        <end position="23"/>
    </location>
</feature>
<accession>A0A699K2E0</accession>
<evidence type="ECO:0000313" key="3">
    <source>
        <dbReference type="EMBL" id="GFA65686.1"/>
    </source>
</evidence>
<evidence type="ECO:0000256" key="2">
    <source>
        <dbReference type="SAM" id="MobiDB-lite"/>
    </source>
</evidence>
<protein>
    <submittedName>
        <fullName evidence="3">Uncharacterized protein</fullName>
    </submittedName>
</protein>
<dbReference type="AlphaFoldDB" id="A0A699K2E0"/>
<gene>
    <name evidence="3" type="ORF">Tci_637658</name>
</gene>
<name>A0A699K2E0_TANCI</name>
<feature type="non-terminal residue" evidence="3">
    <location>
        <position position="1"/>
    </location>
</feature>
<comment type="caution">
    <text evidence="3">The sequence shown here is derived from an EMBL/GenBank/DDBJ whole genome shotgun (WGS) entry which is preliminary data.</text>
</comment>
<proteinExistence type="predicted"/>
<keyword evidence="1" id="KW-0175">Coiled coil</keyword>
<reference evidence="3" key="1">
    <citation type="journal article" date="2019" name="Sci. Rep.">
        <title>Draft genome of Tanacetum cinerariifolium, the natural source of mosquito coil.</title>
        <authorList>
            <person name="Yamashiro T."/>
            <person name="Shiraishi A."/>
            <person name="Satake H."/>
            <person name="Nakayama K."/>
        </authorList>
    </citation>
    <scope>NUCLEOTIDE SEQUENCE</scope>
</reference>
<feature type="coiled-coil region" evidence="1">
    <location>
        <begin position="118"/>
        <end position="159"/>
    </location>
</feature>